<evidence type="ECO:0000256" key="1">
    <source>
        <dbReference type="SAM" id="MobiDB-lite"/>
    </source>
</evidence>
<protein>
    <recommendedName>
        <fullName evidence="4">Helix-turn-helix domain of resolvase</fullName>
    </recommendedName>
</protein>
<dbReference type="EMBL" id="FOSX01000112">
    <property type="protein sequence ID" value="SFL39663.1"/>
    <property type="molecule type" value="Genomic_DNA"/>
</dbReference>
<proteinExistence type="predicted"/>
<gene>
    <name evidence="2" type="ORF">SAMN04244574_04191</name>
</gene>
<reference evidence="2 3" key="1">
    <citation type="submission" date="2016-10" db="EMBL/GenBank/DDBJ databases">
        <authorList>
            <person name="de Groot N.N."/>
        </authorList>
    </citation>
    <scope>NUCLEOTIDE SEQUENCE [LARGE SCALE GENOMIC DNA]</scope>
    <source>
        <strain evidence="2 3">DSM 381</strain>
    </source>
</reference>
<sequence length="77" mass="8337">MIRVRTHAGLTAARGQGRKGGRKPGLNERQVRDPENQVGDVATKRYGVSRMTLYRVESWVSMLGECGPVASRGVAGP</sequence>
<dbReference type="AlphaFoldDB" id="A0A1I4HDE1"/>
<organism evidence="2 3">
    <name type="scientific">Azotobacter beijerinckii</name>
    <dbReference type="NCBI Taxonomy" id="170623"/>
    <lineage>
        <taxon>Bacteria</taxon>
        <taxon>Pseudomonadati</taxon>
        <taxon>Pseudomonadota</taxon>
        <taxon>Gammaproteobacteria</taxon>
        <taxon>Pseudomonadales</taxon>
        <taxon>Pseudomonadaceae</taxon>
        <taxon>Azotobacter</taxon>
    </lineage>
</organism>
<feature type="region of interest" description="Disordered" evidence="1">
    <location>
        <begin position="1"/>
        <end position="40"/>
    </location>
</feature>
<name>A0A1I4HDE1_9GAMM</name>
<evidence type="ECO:0008006" key="4">
    <source>
        <dbReference type="Google" id="ProtNLM"/>
    </source>
</evidence>
<accession>A0A1I4HDE1</accession>
<feature type="compositionally biased region" description="Basic and acidic residues" evidence="1">
    <location>
        <begin position="25"/>
        <end position="35"/>
    </location>
</feature>
<dbReference type="Proteomes" id="UP000199579">
    <property type="component" value="Unassembled WGS sequence"/>
</dbReference>
<evidence type="ECO:0000313" key="3">
    <source>
        <dbReference type="Proteomes" id="UP000199579"/>
    </source>
</evidence>
<evidence type="ECO:0000313" key="2">
    <source>
        <dbReference type="EMBL" id="SFL39663.1"/>
    </source>
</evidence>